<dbReference type="FunFam" id="2.30.30.60:FF:000001">
    <property type="entry name" value="MscS Mechanosensitive ion channel"/>
    <property type="match status" value="1"/>
</dbReference>
<dbReference type="InterPro" id="IPR045276">
    <property type="entry name" value="YbiO_bact"/>
</dbReference>
<feature type="transmembrane region" description="Helical" evidence="8">
    <location>
        <begin position="90"/>
        <end position="112"/>
    </location>
</feature>
<dbReference type="OrthoDB" id="9809206at2"/>
<evidence type="ECO:0000256" key="3">
    <source>
        <dbReference type="ARBA" id="ARBA00022475"/>
    </source>
</evidence>
<gene>
    <name evidence="12" type="ORF">SAMN06295960_2383</name>
</gene>
<dbReference type="PANTHER" id="PTHR30460:SF0">
    <property type="entry name" value="MODERATE CONDUCTANCE MECHANOSENSITIVE CHANNEL YBIO"/>
    <property type="match status" value="1"/>
</dbReference>
<evidence type="ECO:0000313" key="12">
    <source>
        <dbReference type="EMBL" id="SMG41245.1"/>
    </source>
</evidence>
<feature type="domain" description="Mechanosensitive ion channel MscS" evidence="9">
    <location>
        <begin position="136"/>
        <end position="199"/>
    </location>
</feature>
<dbReference type="Proteomes" id="UP000193834">
    <property type="component" value="Unassembled WGS sequence"/>
</dbReference>
<dbReference type="InterPro" id="IPR049142">
    <property type="entry name" value="MS_channel_1st"/>
</dbReference>
<dbReference type="AlphaFoldDB" id="A0A1X7KJT6"/>
<dbReference type="InterPro" id="IPR010920">
    <property type="entry name" value="LSM_dom_sf"/>
</dbReference>
<evidence type="ECO:0000256" key="8">
    <source>
        <dbReference type="SAM" id="Phobius"/>
    </source>
</evidence>
<comment type="function">
    <text evidence="7">May play a role in resistance to osmotic downshock.</text>
</comment>
<keyword evidence="4 8" id="KW-0812">Transmembrane</keyword>
<evidence type="ECO:0000256" key="2">
    <source>
        <dbReference type="ARBA" id="ARBA00008017"/>
    </source>
</evidence>
<sequence length="309" mass="34263">MLLAAEPSTEETLEQTFTIFEKWKNSMWEWMTDSNTWEMLMFNTIKILFIILVTRILIRVIHGMINRAMAAKEHKRVNMNPRRLVTVGKLLKNIVSLSLNFIMILVILSIFHINLAPLIAGAGVVGLAVGFGAQSLVKDVMTGFFIVFEDQFAVGDVIQAGQSLGTVEMIGLRSTRIVSWTGEVHIIPNGSINEVTNYSLNNSIAVVDMSVSYESDVEKVTAVIEETLQTLPERYEDVVAPPAVLGIQNMGASDVVIRVTAECKPYTQAGVGRMIKKELKKAFDEQGIEIPYPRLVTFQREEGGKASGV</sequence>
<dbReference type="STRING" id="1852522.SAMN06295960_2383"/>
<dbReference type="GO" id="GO:0005886">
    <property type="term" value="C:plasma membrane"/>
    <property type="evidence" value="ECO:0007669"/>
    <property type="project" value="UniProtKB-SubCell"/>
</dbReference>
<proteinExistence type="inferred from homology"/>
<evidence type="ECO:0000313" key="13">
    <source>
        <dbReference type="Proteomes" id="UP000193834"/>
    </source>
</evidence>
<evidence type="ECO:0000259" key="10">
    <source>
        <dbReference type="Pfam" id="PF21082"/>
    </source>
</evidence>
<dbReference type="Pfam" id="PF21082">
    <property type="entry name" value="MS_channel_3rd"/>
    <property type="match status" value="1"/>
</dbReference>
<evidence type="ECO:0000256" key="4">
    <source>
        <dbReference type="ARBA" id="ARBA00022692"/>
    </source>
</evidence>
<reference evidence="12 13" key="1">
    <citation type="submission" date="2017-04" db="EMBL/GenBank/DDBJ databases">
        <authorList>
            <person name="Afonso C.L."/>
            <person name="Miller P.J."/>
            <person name="Scott M.A."/>
            <person name="Spackman E."/>
            <person name="Goraichik I."/>
            <person name="Dimitrov K.M."/>
            <person name="Suarez D.L."/>
            <person name="Swayne D.E."/>
        </authorList>
    </citation>
    <scope>NUCLEOTIDE SEQUENCE [LARGE SCALE GENOMIC DNA]</scope>
    <source>
        <strain evidence="12 13">11</strain>
    </source>
</reference>
<dbReference type="Gene3D" id="3.30.70.100">
    <property type="match status" value="1"/>
</dbReference>
<dbReference type="Gene3D" id="2.30.30.60">
    <property type="match status" value="1"/>
</dbReference>
<evidence type="ECO:0000256" key="5">
    <source>
        <dbReference type="ARBA" id="ARBA00022989"/>
    </source>
</evidence>
<dbReference type="RefSeq" id="WP_085494597.1">
    <property type="nucleotide sequence ID" value="NZ_FXAZ01000003.1"/>
</dbReference>
<evidence type="ECO:0000256" key="7">
    <source>
        <dbReference type="ARBA" id="ARBA00059688"/>
    </source>
</evidence>
<keyword evidence="3" id="KW-1003">Cell membrane</keyword>
<dbReference type="SUPFAM" id="SSF82689">
    <property type="entry name" value="Mechanosensitive channel protein MscS (YggB), C-terminal domain"/>
    <property type="match status" value="1"/>
</dbReference>
<dbReference type="Gene3D" id="1.10.287.1260">
    <property type="match status" value="1"/>
</dbReference>
<feature type="transmembrane region" description="Helical" evidence="8">
    <location>
        <begin position="47"/>
        <end position="69"/>
    </location>
</feature>
<keyword evidence="6 8" id="KW-0472">Membrane</keyword>
<dbReference type="InterPro" id="IPR011066">
    <property type="entry name" value="MscS_channel_C_sf"/>
</dbReference>
<feature type="domain" description="Mechanosensitive ion channel transmembrane helices 2/3" evidence="11">
    <location>
        <begin position="93"/>
        <end position="134"/>
    </location>
</feature>
<dbReference type="PANTHER" id="PTHR30460">
    <property type="entry name" value="MODERATE CONDUCTANCE MECHANOSENSITIVE CHANNEL YBIO"/>
    <property type="match status" value="1"/>
</dbReference>
<evidence type="ECO:0000259" key="9">
    <source>
        <dbReference type="Pfam" id="PF00924"/>
    </source>
</evidence>
<feature type="domain" description="Mechanosensitive ion channel MscS C-terminal" evidence="10">
    <location>
        <begin position="206"/>
        <end position="290"/>
    </location>
</feature>
<dbReference type="Pfam" id="PF21088">
    <property type="entry name" value="MS_channel_1st"/>
    <property type="match status" value="1"/>
</dbReference>
<evidence type="ECO:0000256" key="1">
    <source>
        <dbReference type="ARBA" id="ARBA00004651"/>
    </source>
</evidence>
<protein>
    <submittedName>
        <fullName evidence="12">Small conductance mechanosensitive channel</fullName>
    </submittedName>
</protein>
<accession>A0A1X7KJT6</accession>
<dbReference type="EMBL" id="FXAZ01000003">
    <property type="protein sequence ID" value="SMG41245.1"/>
    <property type="molecule type" value="Genomic_DNA"/>
</dbReference>
<dbReference type="InterPro" id="IPR049278">
    <property type="entry name" value="MS_channel_C"/>
</dbReference>
<evidence type="ECO:0000256" key="6">
    <source>
        <dbReference type="ARBA" id="ARBA00023136"/>
    </source>
</evidence>
<dbReference type="InterPro" id="IPR023408">
    <property type="entry name" value="MscS_beta-dom_sf"/>
</dbReference>
<name>A0A1X7KJT6_9BACL</name>
<dbReference type="InterPro" id="IPR006685">
    <property type="entry name" value="MscS_channel_2nd"/>
</dbReference>
<dbReference type="FunFam" id="1.10.287.1260:FF:000005">
    <property type="entry name" value="Mechanosensitive ion channel family protein"/>
    <property type="match status" value="1"/>
</dbReference>
<dbReference type="InterPro" id="IPR011014">
    <property type="entry name" value="MscS_channel_TM-2"/>
</dbReference>
<dbReference type="Pfam" id="PF00924">
    <property type="entry name" value="MS_channel_2nd"/>
    <property type="match status" value="1"/>
</dbReference>
<keyword evidence="13" id="KW-1185">Reference proteome</keyword>
<evidence type="ECO:0000259" key="11">
    <source>
        <dbReference type="Pfam" id="PF21088"/>
    </source>
</evidence>
<comment type="subcellular location">
    <subcellularLocation>
        <location evidence="1">Cell membrane</location>
        <topology evidence="1">Multi-pass membrane protein</topology>
    </subcellularLocation>
</comment>
<keyword evidence="5 8" id="KW-1133">Transmembrane helix</keyword>
<dbReference type="GO" id="GO:0008381">
    <property type="term" value="F:mechanosensitive monoatomic ion channel activity"/>
    <property type="evidence" value="ECO:0007669"/>
    <property type="project" value="InterPro"/>
</dbReference>
<feature type="transmembrane region" description="Helical" evidence="8">
    <location>
        <begin position="118"/>
        <end position="137"/>
    </location>
</feature>
<comment type="similarity">
    <text evidence="2">Belongs to the MscS (TC 1.A.23) family.</text>
</comment>
<dbReference type="SUPFAM" id="SSF82861">
    <property type="entry name" value="Mechanosensitive channel protein MscS (YggB), transmembrane region"/>
    <property type="match status" value="1"/>
</dbReference>
<organism evidence="12 13">
    <name type="scientific">Paenibacillus aquistagni</name>
    <dbReference type="NCBI Taxonomy" id="1852522"/>
    <lineage>
        <taxon>Bacteria</taxon>
        <taxon>Bacillati</taxon>
        <taxon>Bacillota</taxon>
        <taxon>Bacilli</taxon>
        <taxon>Bacillales</taxon>
        <taxon>Paenibacillaceae</taxon>
        <taxon>Paenibacillus</taxon>
    </lineage>
</organism>
<dbReference type="SUPFAM" id="SSF50182">
    <property type="entry name" value="Sm-like ribonucleoproteins"/>
    <property type="match status" value="1"/>
</dbReference>